<accession>A0A3G5A8R3</accession>
<dbReference type="PANTHER" id="PTHR23238">
    <property type="entry name" value="RNA BINDING PROTEIN"/>
    <property type="match status" value="1"/>
</dbReference>
<dbReference type="Gene3D" id="4.10.1060.10">
    <property type="entry name" value="Zinc finger, RanBP2-type"/>
    <property type="match status" value="2"/>
</dbReference>
<dbReference type="GO" id="GO:0003723">
    <property type="term" value="F:RNA binding"/>
    <property type="evidence" value="ECO:0007669"/>
    <property type="project" value="UniProtKB-KW"/>
</dbReference>
<evidence type="ECO:0000313" key="6">
    <source>
        <dbReference type="EMBL" id="AYV83638.1"/>
    </source>
</evidence>
<dbReference type="PROSITE" id="PS50199">
    <property type="entry name" value="ZF_RANBP2_2"/>
    <property type="match status" value="2"/>
</dbReference>
<evidence type="ECO:0000256" key="4">
    <source>
        <dbReference type="ARBA" id="ARBA00022884"/>
    </source>
</evidence>
<dbReference type="GO" id="GO:0008270">
    <property type="term" value="F:zinc ion binding"/>
    <property type="evidence" value="ECO:0007669"/>
    <property type="project" value="UniProtKB-KW"/>
</dbReference>
<feature type="domain" description="RanBP2-type" evidence="5">
    <location>
        <begin position="5"/>
        <end position="34"/>
    </location>
</feature>
<proteinExistence type="predicted"/>
<feature type="domain" description="RanBP2-type" evidence="5">
    <location>
        <begin position="56"/>
        <end position="84"/>
    </location>
</feature>
<dbReference type="SMART" id="SM00547">
    <property type="entry name" value="ZnF_RBZ"/>
    <property type="match status" value="2"/>
</dbReference>
<keyword evidence="3" id="KW-0862">Zinc</keyword>
<gene>
    <name evidence="6" type="ORF">Hyperionvirus9_55</name>
</gene>
<evidence type="ECO:0000256" key="3">
    <source>
        <dbReference type="ARBA" id="ARBA00022833"/>
    </source>
</evidence>
<keyword evidence="2" id="KW-0863">Zinc-finger</keyword>
<organism evidence="6">
    <name type="scientific">Hyperionvirus sp</name>
    <dbReference type="NCBI Taxonomy" id="2487770"/>
    <lineage>
        <taxon>Viruses</taxon>
        <taxon>Varidnaviria</taxon>
        <taxon>Bamfordvirae</taxon>
        <taxon>Nucleocytoviricota</taxon>
        <taxon>Megaviricetes</taxon>
        <taxon>Imitervirales</taxon>
        <taxon>Mimiviridae</taxon>
        <taxon>Klosneuvirinae</taxon>
    </lineage>
</organism>
<keyword evidence="1" id="KW-0479">Metal-binding</keyword>
<evidence type="ECO:0000256" key="2">
    <source>
        <dbReference type="ARBA" id="ARBA00022771"/>
    </source>
</evidence>
<dbReference type="InterPro" id="IPR001876">
    <property type="entry name" value="Znf_RanBP2"/>
</dbReference>
<evidence type="ECO:0000259" key="5">
    <source>
        <dbReference type="PROSITE" id="PS50199"/>
    </source>
</evidence>
<reference evidence="6" key="1">
    <citation type="submission" date="2018-10" db="EMBL/GenBank/DDBJ databases">
        <title>Hidden diversity of soil giant viruses.</title>
        <authorList>
            <person name="Schulz F."/>
            <person name="Alteio L."/>
            <person name="Goudeau D."/>
            <person name="Ryan E.M."/>
            <person name="Malmstrom R.R."/>
            <person name="Blanchard J."/>
            <person name="Woyke T."/>
        </authorList>
    </citation>
    <scope>NUCLEOTIDE SEQUENCE</scope>
    <source>
        <strain evidence="6">HYV1</strain>
    </source>
</reference>
<sequence length="84" mass="9956">MDRIKRSDWLCENCDLIIFARRDECFKCRAPRPSGTSMGEPLNEDRGRKKYKYEPRPGDWICKSCHDIQFARNTVCRKCDTPKI</sequence>
<keyword evidence="4" id="KW-0694">RNA-binding</keyword>
<dbReference type="InterPro" id="IPR034870">
    <property type="entry name" value="TET_fam"/>
</dbReference>
<dbReference type="SUPFAM" id="SSF90209">
    <property type="entry name" value="Ran binding protein zinc finger-like"/>
    <property type="match status" value="2"/>
</dbReference>
<dbReference type="GO" id="GO:0006355">
    <property type="term" value="P:regulation of DNA-templated transcription"/>
    <property type="evidence" value="ECO:0007669"/>
    <property type="project" value="InterPro"/>
</dbReference>
<protein>
    <submittedName>
        <fullName evidence="6">Putative RNA-binding protein C17H9.04c</fullName>
    </submittedName>
</protein>
<name>A0A3G5A8R3_9VIRU</name>
<evidence type="ECO:0000256" key="1">
    <source>
        <dbReference type="ARBA" id="ARBA00022723"/>
    </source>
</evidence>
<dbReference type="EMBL" id="MK072391">
    <property type="protein sequence ID" value="AYV83638.1"/>
    <property type="molecule type" value="Genomic_DNA"/>
</dbReference>
<dbReference type="InterPro" id="IPR036443">
    <property type="entry name" value="Znf_RanBP2_sf"/>
</dbReference>